<dbReference type="NCBIfam" id="NF041940">
    <property type="entry name" value="choice_anch_X"/>
    <property type="match status" value="1"/>
</dbReference>
<protein>
    <recommendedName>
        <fullName evidence="5">TIGR03503 family protein</fullName>
    </recommendedName>
</protein>
<dbReference type="AlphaFoldDB" id="A0A1C7FAU6"/>
<keyword evidence="1" id="KW-0472">Membrane</keyword>
<dbReference type="InterPro" id="IPR020010">
    <property type="entry name" value="CHP03503"/>
</dbReference>
<evidence type="ECO:0000256" key="1">
    <source>
        <dbReference type="SAM" id="Phobius"/>
    </source>
</evidence>
<feature type="transmembrane region" description="Helical" evidence="1">
    <location>
        <begin position="386"/>
        <end position="407"/>
    </location>
</feature>
<reference evidence="3 4" key="1">
    <citation type="submission" date="2016-07" db="EMBL/GenBank/DDBJ databases">
        <title>Genome sequencing of Vibrio scophthalmi strain VS-05, an isolated from Paralichthys olivaceus.</title>
        <authorList>
            <person name="Han H.-J."/>
        </authorList>
    </citation>
    <scope>NUCLEOTIDE SEQUENCE [LARGE SCALE GENOMIC DNA]</scope>
    <source>
        <strain evidence="3 4">VS-05</strain>
    </source>
</reference>
<sequence length="428" mass="48087">MLRIWFALLGLCICSLSFAAQSASTSATATSESSMTLLDNRFRVDPSIEHITFVIYRAESSQPVVLVRPDGRKYYSHRSPDNVSWYQESAMDIVSIENPMPGPWQAIGKVTPKNKIKLISHLKLSAQALPERLFQGEEMKFTARLTSNDKPLVLRDFLDRVELKVTFTKYIENEASLIKEARPVPIEVGVFADDGQGLDEKPGDGVFTVSLPITSAPGKYRVRITSGNGVFLRAQEQEVLVYPSPIELSFIQSRTENQAHQVIFSGEQGMIQPGSLAAHIEHRDARGEEIAVENSAADKEAMKVELDIPYSGVIGEYSWNGKVFATELGSHRELMFPLSEQTYSVVKDIDLAETRRLQEEERIKQAQRLEEIRIKQERESQRNRSLMIIALGNIVMITLGLIVWLVMRKVKAKKAAIPEMQLEIPTKG</sequence>
<name>A0A1C7FAU6_9VIBR</name>
<keyword evidence="2" id="KW-0732">Signal</keyword>
<dbReference type="STRING" id="45658.VSVS12_00891"/>
<evidence type="ECO:0000313" key="4">
    <source>
        <dbReference type="Proteomes" id="UP000092528"/>
    </source>
</evidence>
<proteinExistence type="predicted"/>
<feature type="signal peptide" evidence="2">
    <location>
        <begin position="1"/>
        <end position="19"/>
    </location>
</feature>
<gene>
    <name evidence="3" type="ORF">VSVS05_02111</name>
</gene>
<evidence type="ECO:0008006" key="5">
    <source>
        <dbReference type="Google" id="ProtNLM"/>
    </source>
</evidence>
<dbReference type="NCBIfam" id="TIGR03503">
    <property type="entry name" value="TIGR03503 family protein"/>
    <property type="match status" value="1"/>
</dbReference>
<evidence type="ECO:0000313" key="3">
    <source>
        <dbReference type="EMBL" id="ANU37215.1"/>
    </source>
</evidence>
<accession>A0A1C7FAU6</accession>
<organism evidence="3 4">
    <name type="scientific">Vibrio scophthalmi</name>
    <dbReference type="NCBI Taxonomy" id="45658"/>
    <lineage>
        <taxon>Bacteria</taxon>
        <taxon>Pseudomonadati</taxon>
        <taxon>Pseudomonadota</taxon>
        <taxon>Gammaproteobacteria</taxon>
        <taxon>Vibrionales</taxon>
        <taxon>Vibrionaceae</taxon>
        <taxon>Vibrio</taxon>
    </lineage>
</organism>
<dbReference type="Proteomes" id="UP000092528">
    <property type="component" value="Chromosome 1"/>
</dbReference>
<feature type="chain" id="PRO_5008885543" description="TIGR03503 family protein" evidence="2">
    <location>
        <begin position="20"/>
        <end position="428"/>
    </location>
</feature>
<dbReference type="RefSeq" id="WP_065545637.1">
    <property type="nucleotide sequence ID" value="NZ_CP016414.1"/>
</dbReference>
<dbReference type="EMBL" id="CP016414">
    <property type="protein sequence ID" value="ANU37215.1"/>
    <property type="molecule type" value="Genomic_DNA"/>
</dbReference>
<keyword evidence="1" id="KW-1133">Transmembrane helix</keyword>
<dbReference type="PATRIC" id="fig|45658.7.peg.2086"/>
<keyword evidence="1" id="KW-0812">Transmembrane</keyword>
<dbReference type="GeneID" id="96872897"/>
<keyword evidence="4" id="KW-1185">Reference proteome</keyword>
<evidence type="ECO:0000256" key="2">
    <source>
        <dbReference type="SAM" id="SignalP"/>
    </source>
</evidence>